<comment type="pathway">
    <text evidence="1">Lipid metabolism.</text>
</comment>
<keyword evidence="5" id="KW-0276">Fatty acid metabolism</keyword>
<evidence type="ECO:0000259" key="9">
    <source>
        <dbReference type="Pfam" id="PF08541"/>
    </source>
</evidence>
<name>A0ABW9GXT1_9FIRM</name>
<feature type="domain" description="Beta-ketoacyl-[acyl-carrier-protein] synthase III N-terminal" evidence="10">
    <location>
        <begin position="109"/>
        <end position="173"/>
    </location>
</feature>
<dbReference type="EC" id="2.3.1.180" evidence="11"/>
<evidence type="ECO:0000256" key="4">
    <source>
        <dbReference type="ARBA" id="ARBA00022679"/>
    </source>
</evidence>
<dbReference type="InterPro" id="IPR016039">
    <property type="entry name" value="Thiolase-like"/>
</dbReference>
<dbReference type="Pfam" id="PF08541">
    <property type="entry name" value="ACP_syn_III_C"/>
    <property type="match status" value="1"/>
</dbReference>
<feature type="domain" description="Beta-ketoacyl-[acyl-carrier-protein] synthase III C-terminal" evidence="9">
    <location>
        <begin position="226"/>
        <end position="314"/>
    </location>
</feature>
<dbReference type="EMBL" id="JBJUVG010000003">
    <property type="protein sequence ID" value="MFM9413434.1"/>
    <property type="molecule type" value="Genomic_DNA"/>
</dbReference>
<keyword evidence="4 11" id="KW-0808">Transferase</keyword>
<gene>
    <name evidence="11" type="ORF">ACKQTC_03535</name>
</gene>
<dbReference type="Pfam" id="PF08545">
    <property type="entry name" value="ACP_syn_III"/>
    <property type="match status" value="1"/>
</dbReference>
<comment type="similarity">
    <text evidence="2">Belongs to the thiolase-like superfamily. FabH family.</text>
</comment>
<accession>A0ABW9GXT1</accession>
<proteinExistence type="inferred from homology"/>
<dbReference type="CDD" id="cd00830">
    <property type="entry name" value="KAS_III"/>
    <property type="match status" value="1"/>
</dbReference>
<dbReference type="PANTHER" id="PTHR43091:SF1">
    <property type="entry name" value="BETA-KETOACYL-[ACYL-CARRIER-PROTEIN] SYNTHASE III, CHLOROPLASTIC"/>
    <property type="match status" value="1"/>
</dbReference>
<organism evidence="11 12">
    <name type="scientific">Peptococcus simiae</name>
    <dbReference type="NCBI Taxonomy" id="1643805"/>
    <lineage>
        <taxon>Bacteria</taxon>
        <taxon>Bacillati</taxon>
        <taxon>Bacillota</taxon>
        <taxon>Clostridia</taxon>
        <taxon>Eubacteriales</taxon>
        <taxon>Peptococcaceae</taxon>
        <taxon>Peptococcus</taxon>
    </lineage>
</organism>
<dbReference type="GO" id="GO:0033818">
    <property type="term" value="F:beta-ketoacyl-acyl-carrier-protein synthase III activity"/>
    <property type="evidence" value="ECO:0007669"/>
    <property type="project" value="UniProtKB-EC"/>
</dbReference>
<dbReference type="RefSeq" id="WP_408977050.1">
    <property type="nucleotide sequence ID" value="NZ_JBJUVG010000003.1"/>
</dbReference>
<sequence length="315" mass="33127">MMPGLRIIGTGARAGSRRVSNADLCTRLDSSDEWIRTRTGICARHLAGPDERVEDLAAAAARQALDRAAIAPSSISLVIVATFSPAGRMPAVATGLVGALGLGEGVLAFDLNGACTGFVQALDCARSFLATRPAGQRALVVGAEIISHWVDWSDRGTAVLFGDGAGALIVEQAPTLYVAQFGVRTQPEALTVQPDATGQSVVRMDGQAIFRFALRQVPALIRDLTDQAGLAPDGVSHFILHQANGRILDKVAQHLDLPKDRFYLNIGELGNTSAASVPLALDQWITEKPPVGGEKVVLAGFGAGLTWGGIIFEWS</sequence>
<keyword evidence="8" id="KW-0511">Multifunctional enzyme</keyword>
<keyword evidence="3" id="KW-0444">Lipid biosynthesis</keyword>
<dbReference type="Proteomes" id="UP001631949">
    <property type="component" value="Unassembled WGS sequence"/>
</dbReference>
<dbReference type="SUPFAM" id="SSF53901">
    <property type="entry name" value="Thiolase-like"/>
    <property type="match status" value="1"/>
</dbReference>
<dbReference type="Gene3D" id="3.40.47.10">
    <property type="match status" value="1"/>
</dbReference>
<keyword evidence="11" id="KW-0012">Acyltransferase</keyword>
<keyword evidence="12" id="KW-1185">Reference proteome</keyword>
<evidence type="ECO:0000313" key="12">
    <source>
        <dbReference type="Proteomes" id="UP001631949"/>
    </source>
</evidence>
<evidence type="ECO:0000256" key="2">
    <source>
        <dbReference type="ARBA" id="ARBA00008642"/>
    </source>
</evidence>
<protein>
    <submittedName>
        <fullName evidence="11">Beta-ketoacyl-ACP synthase 3</fullName>
        <ecNumber evidence="11">2.3.1.180</ecNumber>
    </submittedName>
</protein>
<evidence type="ECO:0000259" key="10">
    <source>
        <dbReference type="Pfam" id="PF08545"/>
    </source>
</evidence>
<evidence type="ECO:0000256" key="7">
    <source>
        <dbReference type="ARBA" id="ARBA00023160"/>
    </source>
</evidence>
<comment type="caution">
    <text evidence="11">The sequence shown here is derived from an EMBL/GenBank/DDBJ whole genome shotgun (WGS) entry which is preliminary data.</text>
</comment>
<dbReference type="InterPro" id="IPR013751">
    <property type="entry name" value="ACP_syn_III_N"/>
</dbReference>
<evidence type="ECO:0000256" key="1">
    <source>
        <dbReference type="ARBA" id="ARBA00005189"/>
    </source>
</evidence>
<keyword evidence="7" id="KW-0275">Fatty acid biosynthesis</keyword>
<dbReference type="InterPro" id="IPR013747">
    <property type="entry name" value="ACP_syn_III_C"/>
</dbReference>
<evidence type="ECO:0000256" key="8">
    <source>
        <dbReference type="ARBA" id="ARBA00023268"/>
    </source>
</evidence>
<evidence type="ECO:0000313" key="11">
    <source>
        <dbReference type="EMBL" id="MFM9413434.1"/>
    </source>
</evidence>
<evidence type="ECO:0000256" key="3">
    <source>
        <dbReference type="ARBA" id="ARBA00022516"/>
    </source>
</evidence>
<dbReference type="NCBIfam" id="NF006829">
    <property type="entry name" value="PRK09352.1"/>
    <property type="match status" value="1"/>
</dbReference>
<keyword evidence="6" id="KW-0443">Lipid metabolism</keyword>
<evidence type="ECO:0000256" key="5">
    <source>
        <dbReference type="ARBA" id="ARBA00022832"/>
    </source>
</evidence>
<dbReference type="PANTHER" id="PTHR43091">
    <property type="entry name" value="3-OXOACYL-[ACYL-CARRIER-PROTEIN] SYNTHASE"/>
    <property type="match status" value="1"/>
</dbReference>
<evidence type="ECO:0000256" key="6">
    <source>
        <dbReference type="ARBA" id="ARBA00023098"/>
    </source>
</evidence>
<reference evidence="11 12" key="1">
    <citation type="journal article" date="2016" name="Int. J. Syst. Evol. Microbiol.">
        <title>Peptococcus simiae sp. nov., isolated from rhesus macaque faeces and emended description of the genus Peptococcus.</title>
        <authorList>
            <person name="Shkoporov A.N."/>
            <person name="Efimov B.A."/>
            <person name="Kondova I."/>
            <person name="Ouwerling B."/>
            <person name="Chaplin A.V."/>
            <person name="Shcherbakova V.A."/>
            <person name="Langermans J.A.M."/>
        </authorList>
    </citation>
    <scope>NUCLEOTIDE SEQUENCE [LARGE SCALE GENOMIC DNA]</scope>
    <source>
        <strain evidence="11 12">M108</strain>
    </source>
</reference>